<gene>
    <name evidence="1" type="ORF">RR46_00332</name>
</gene>
<dbReference type="EMBL" id="KQ459163">
    <property type="protein sequence ID" value="KPJ03586.1"/>
    <property type="molecule type" value="Genomic_DNA"/>
</dbReference>
<evidence type="ECO:0000313" key="2">
    <source>
        <dbReference type="Proteomes" id="UP000053268"/>
    </source>
</evidence>
<dbReference type="Proteomes" id="UP000053268">
    <property type="component" value="Unassembled WGS sequence"/>
</dbReference>
<reference evidence="1 2" key="1">
    <citation type="journal article" date="2015" name="Nat. Commun.">
        <title>Outbred genome sequencing and CRISPR/Cas9 gene editing in butterflies.</title>
        <authorList>
            <person name="Li X."/>
            <person name="Fan D."/>
            <person name="Zhang W."/>
            <person name="Liu G."/>
            <person name="Zhang L."/>
            <person name="Zhao L."/>
            <person name="Fang X."/>
            <person name="Chen L."/>
            <person name="Dong Y."/>
            <person name="Chen Y."/>
            <person name="Ding Y."/>
            <person name="Zhao R."/>
            <person name="Feng M."/>
            <person name="Zhu Y."/>
            <person name="Feng Y."/>
            <person name="Jiang X."/>
            <person name="Zhu D."/>
            <person name="Xiang H."/>
            <person name="Feng X."/>
            <person name="Li S."/>
            <person name="Wang J."/>
            <person name="Zhang G."/>
            <person name="Kronforst M.R."/>
            <person name="Wang W."/>
        </authorList>
    </citation>
    <scope>NUCLEOTIDE SEQUENCE [LARGE SCALE GENOMIC DNA]</scope>
    <source>
        <strain evidence="1">Ya'a_city_454_Px</strain>
        <tissue evidence="1">Whole body</tissue>
    </source>
</reference>
<sequence length="178" mass="19983">MAQGSSTWLAIYRYWVQTAMYQCVLRYPIYICTFIRRSYGEGKHCDSKICVKSTKTHLASVVDYGLIALNLDGEEGETLRRGALAAACADAVAAYATLEGSRVRDSIAAHARRALERERQIDEKNDIIADLSSKKGTKHSGFTKRARLTWVTSERSLPPHDMGRRPARVVALQREFIC</sequence>
<dbReference type="STRING" id="66420.A0A0N0PA53"/>
<organism evidence="1 2">
    <name type="scientific">Papilio xuthus</name>
    <name type="common">Asian swallowtail butterfly</name>
    <dbReference type="NCBI Taxonomy" id="66420"/>
    <lineage>
        <taxon>Eukaryota</taxon>
        <taxon>Metazoa</taxon>
        <taxon>Ecdysozoa</taxon>
        <taxon>Arthropoda</taxon>
        <taxon>Hexapoda</taxon>
        <taxon>Insecta</taxon>
        <taxon>Pterygota</taxon>
        <taxon>Neoptera</taxon>
        <taxon>Endopterygota</taxon>
        <taxon>Lepidoptera</taxon>
        <taxon>Glossata</taxon>
        <taxon>Ditrysia</taxon>
        <taxon>Papilionoidea</taxon>
        <taxon>Papilionidae</taxon>
        <taxon>Papilioninae</taxon>
        <taxon>Papilio</taxon>
    </lineage>
</organism>
<name>A0A0N0PA53_PAPXU</name>
<accession>A0A0N0PA53</accession>
<dbReference type="AlphaFoldDB" id="A0A0N0PA53"/>
<keyword evidence="2" id="KW-1185">Reference proteome</keyword>
<proteinExistence type="predicted"/>
<evidence type="ECO:0000313" key="1">
    <source>
        <dbReference type="EMBL" id="KPJ03586.1"/>
    </source>
</evidence>
<protein>
    <submittedName>
        <fullName evidence="1">Uncharacterized protein</fullName>
    </submittedName>
</protein>